<accession>R7U6W5</accession>
<sequence length="332" mass="37309">MSCCGSPCSLLDKKGGNEGGVVEIERPLIEYAWSDVASPTIMDQLFRNSRYEFEVNWNYLNIVHEIKRFKRKKLSRDFPNNIIKRDLCLFKTDFTNRSNVTQNFTFKTERSTKTTASVNVQTGFQVGGNFNLEFSLPTVASEKIDAFKVTGGLSGQLSITKTRGKTYEESLVWSVDTQVRVSPNQKCCAKLIVCEEEFCADMIVRSTLKCIGDVLPVIVRHKKNRRQKVFEIPQERIPEILGKSGRFQLVDEDAEESGNYAVYCDSKGVFKAVYGAQQDITIDYVEAPPLQEGHDPENPVEEQVEAEHNVGVGAGPIIEEVLEDGQPLLPQP</sequence>
<evidence type="ECO:0000313" key="3">
    <source>
        <dbReference type="Proteomes" id="UP000014760"/>
    </source>
</evidence>
<keyword evidence="3" id="KW-1185">Reference proteome</keyword>
<organism evidence="1">
    <name type="scientific">Capitella teleta</name>
    <name type="common">Polychaete worm</name>
    <dbReference type="NCBI Taxonomy" id="283909"/>
    <lineage>
        <taxon>Eukaryota</taxon>
        <taxon>Metazoa</taxon>
        <taxon>Spiralia</taxon>
        <taxon>Lophotrochozoa</taxon>
        <taxon>Annelida</taxon>
        <taxon>Polychaeta</taxon>
        <taxon>Sedentaria</taxon>
        <taxon>Scolecida</taxon>
        <taxon>Capitellidae</taxon>
        <taxon>Capitella</taxon>
    </lineage>
</organism>
<dbReference type="Pfam" id="PF03318">
    <property type="entry name" value="ETX_MTX2"/>
    <property type="match status" value="1"/>
</dbReference>
<dbReference type="SUPFAM" id="SSF56973">
    <property type="entry name" value="Aerolisin/ETX pore-forming domain"/>
    <property type="match status" value="1"/>
</dbReference>
<evidence type="ECO:0000313" key="2">
    <source>
        <dbReference type="EnsemblMetazoa" id="CapteP195892"/>
    </source>
</evidence>
<dbReference type="OrthoDB" id="9977517at2759"/>
<dbReference type="HOGENOM" id="CLU_064578_0_0_1"/>
<name>R7U6W5_CAPTE</name>
<dbReference type="EMBL" id="AMQN01010289">
    <property type="status" value="NOT_ANNOTATED_CDS"/>
    <property type="molecule type" value="Genomic_DNA"/>
</dbReference>
<evidence type="ECO:0000313" key="1">
    <source>
        <dbReference type="EMBL" id="ELT98860.1"/>
    </source>
</evidence>
<dbReference type="Gene3D" id="2.170.15.10">
    <property type="entry name" value="Proaerolysin, chain A, domain 3"/>
    <property type="match status" value="1"/>
</dbReference>
<dbReference type="CDD" id="cd20237">
    <property type="entry name" value="PFM_LIN24-like"/>
    <property type="match status" value="1"/>
</dbReference>
<protein>
    <submittedName>
        <fullName evidence="1 2">Uncharacterized protein</fullName>
    </submittedName>
</protein>
<gene>
    <name evidence="1" type="ORF">CAPTEDRAFT_195892</name>
</gene>
<dbReference type="InterPro" id="IPR004991">
    <property type="entry name" value="Aerolysin-like"/>
</dbReference>
<reference evidence="1 3" key="2">
    <citation type="journal article" date="2013" name="Nature">
        <title>Insights into bilaterian evolution from three spiralian genomes.</title>
        <authorList>
            <person name="Simakov O."/>
            <person name="Marletaz F."/>
            <person name="Cho S.J."/>
            <person name="Edsinger-Gonzales E."/>
            <person name="Havlak P."/>
            <person name="Hellsten U."/>
            <person name="Kuo D.H."/>
            <person name="Larsson T."/>
            <person name="Lv J."/>
            <person name="Arendt D."/>
            <person name="Savage R."/>
            <person name="Osoegawa K."/>
            <person name="de Jong P."/>
            <person name="Grimwood J."/>
            <person name="Chapman J.A."/>
            <person name="Shapiro H."/>
            <person name="Aerts A."/>
            <person name="Otillar R.P."/>
            <person name="Terry A.Y."/>
            <person name="Boore J.L."/>
            <person name="Grigoriev I.V."/>
            <person name="Lindberg D.R."/>
            <person name="Seaver E.C."/>
            <person name="Weisblat D.A."/>
            <person name="Putnam N.H."/>
            <person name="Rokhsar D.S."/>
        </authorList>
    </citation>
    <scope>NUCLEOTIDE SEQUENCE</scope>
    <source>
        <strain evidence="1 3">I ESC-2004</strain>
    </source>
</reference>
<proteinExistence type="predicted"/>
<reference evidence="3" key="1">
    <citation type="submission" date="2012-12" db="EMBL/GenBank/DDBJ databases">
        <authorList>
            <person name="Hellsten U."/>
            <person name="Grimwood J."/>
            <person name="Chapman J.A."/>
            <person name="Shapiro H."/>
            <person name="Aerts A."/>
            <person name="Otillar R.P."/>
            <person name="Terry A.Y."/>
            <person name="Boore J.L."/>
            <person name="Simakov O."/>
            <person name="Marletaz F."/>
            <person name="Cho S.-J."/>
            <person name="Edsinger-Gonzales E."/>
            <person name="Havlak P."/>
            <person name="Kuo D.-H."/>
            <person name="Larsson T."/>
            <person name="Lv J."/>
            <person name="Arendt D."/>
            <person name="Savage R."/>
            <person name="Osoegawa K."/>
            <person name="de Jong P."/>
            <person name="Lindberg D.R."/>
            <person name="Seaver E.C."/>
            <person name="Weisblat D.A."/>
            <person name="Putnam N.H."/>
            <person name="Grigoriev I.V."/>
            <person name="Rokhsar D.S."/>
        </authorList>
    </citation>
    <scope>NUCLEOTIDE SEQUENCE</scope>
    <source>
        <strain evidence="3">I ESC-2004</strain>
    </source>
</reference>
<reference evidence="2" key="3">
    <citation type="submission" date="2015-06" db="UniProtKB">
        <authorList>
            <consortium name="EnsemblMetazoa"/>
        </authorList>
    </citation>
    <scope>IDENTIFICATION</scope>
</reference>
<dbReference type="EnsemblMetazoa" id="CapteT195892">
    <property type="protein sequence ID" value="CapteP195892"/>
    <property type="gene ID" value="CapteG195892"/>
</dbReference>
<dbReference type="OMA" id="HAWTEIA"/>
<dbReference type="PANTHER" id="PTHR39369">
    <property type="entry name" value="LIN-24 (TWENTY-FOUR) LIKE"/>
    <property type="match status" value="1"/>
</dbReference>
<dbReference type="EMBL" id="KB307500">
    <property type="protein sequence ID" value="ELT98860.1"/>
    <property type="molecule type" value="Genomic_DNA"/>
</dbReference>
<dbReference type="Proteomes" id="UP000014760">
    <property type="component" value="Unassembled WGS sequence"/>
</dbReference>
<dbReference type="AlphaFoldDB" id="R7U6W5"/>
<dbReference type="PANTHER" id="PTHR39369:SF6">
    <property type="entry name" value="LIN-24 (TWENTY-FOUR) LIKE"/>
    <property type="match status" value="1"/>
</dbReference>